<dbReference type="InterPro" id="IPR015712">
    <property type="entry name" value="DNA-dir_RNA_pol_su2"/>
</dbReference>
<reference evidence="8 9" key="1">
    <citation type="journal article" date="2015" name="Nature">
        <title>rRNA introns, odd ribosomes, and small enigmatic genomes across a large radiation of phyla.</title>
        <authorList>
            <person name="Brown C.T."/>
            <person name="Hug L.A."/>
            <person name="Thomas B.C."/>
            <person name="Sharon I."/>
            <person name="Castelle C.J."/>
            <person name="Singh A."/>
            <person name="Wilkins M.J."/>
            <person name="Williams K.H."/>
            <person name="Banfield J.F."/>
        </authorList>
    </citation>
    <scope>NUCLEOTIDE SEQUENCE [LARGE SCALE GENOMIC DNA]</scope>
</reference>
<evidence type="ECO:0000259" key="7">
    <source>
        <dbReference type="Pfam" id="PF04563"/>
    </source>
</evidence>
<dbReference type="InterPro" id="IPR037034">
    <property type="entry name" value="RNA_pol_Rpb2_2_sf"/>
</dbReference>
<organism evidence="8 9">
    <name type="scientific">Candidatus Collierbacteria bacterium GW2011_GWB1_44_6</name>
    <dbReference type="NCBI Taxonomy" id="1618384"/>
    <lineage>
        <taxon>Bacteria</taxon>
        <taxon>Candidatus Collieribacteriota</taxon>
    </lineage>
</organism>
<dbReference type="GO" id="GO:0006351">
    <property type="term" value="P:DNA-templated transcription"/>
    <property type="evidence" value="ECO:0007669"/>
    <property type="project" value="InterPro"/>
</dbReference>
<protein>
    <recommendedName>
        <fullName evidence="1">DNA-directed RNA polymerase</fullName>
        <ecNumber evidence="1">2.7.7.6</ecNumber>
    </recommendedName>
</protein>
<dbReference type="Pfam" id="PF04563">
    <property type="entry name" value="RNA_pol_Rpb2_1"/>
    <property type="match status" value="1"/>
</dbReference>
<dbReference type="GO" id="GO:0003899">
    <property type="term" value="F:DNA-directed RNA polymerase activity"/>
    <property type="evidence" value="ECO:0007669"/>
    <property type="project" value="UniProtKB-EC"/>
</dbReference>
<dbReference type="Gene3D" id="3.90.1100.10">
    <property type="match status" value="1"/>
</dbReference>
<comment type="caution">
    <text evidence="8">The sequence shown here is derived from an EMBL/GenBank/DDBJ whole genome shotgun (WGS) entry which is preliminary data.</text>
</comment>
<keyword evidence="3" id="KW-0808">Transferase</keyword>
<dbReference type="GO" id="GO:0000428">
    <property type="term" value="C:DNA-directed RNA polymerase complex"/>
    <property type="evidence" value="ECO:0007669"/>
    <property type="project" value="UniProtKB-KW"/>
</dbReference>
<evidence type="ECO:0000313" key="9">
    <source>
        <dbReference type="Proteomes" id="UP000034835"/>
    </source>
</evidence>
<dbReference type="Pfam" id="PF04561">
    <property type="entry name" value="RNA_pol_Rpb2_2"/>
    <property type="match status" value="1"/>
</dbReference>
<evidence type="ECO:0000256" key="1">
    <source>
        <dbReference type="ARBA" id="ARBA00012418"/>
    </source>
</evidence>
<evidence type="ECO:0000256" key="4">
    <source>
        <dbReference type="ARBA" id="ARBA00022695"/>
    </source>
</evidence>
<name>A0A0G1JQJ2_9BACT</name>
<feature type="non-terminal residue" evidence="8">
    <location>
        <position position="376"/>
    </location>
</feature>
<keyword evidence="5" id="KW-0804">Transcription</keyword>
<keyword evidence="2 8" id="KW-0240">DNA-directed RNA polymerase</keyword>
<dbReference type="STRING" id="1618384.UW68_C0005G0026"/>
<dbReference type="Gene3D" id="3.90.1110.10">
    <property type="entry name" value="RNA polymerase Rpb2, domain 2"/>
    <property type="match status" value="1"/>
</dbReference>
<feature type="domain" description="RNA polymerase Rpb2" evidence="6">
    <location>
        <begin position="152"/>
        <end position="340"/>
    </location>
</feature>
<dbReference type="PANTHER" id="PTHR20856">
    <property type="entry name" value="DNA-DIRECTED RNA POLYMERASE I SUBUNIT 2"/>
    <property type="match status" value="1"/>
</dbReference>
<evidence type="ECO:0000256" key="5">
    <source>
        <dbReference type="ARBA" id="ARBA00023163"/>
    </source>
</evidence>
<keyword evidence="4" id="KW-0548">Nucleotidyltransferase</keyword>
<evidence type="ECO:0000256" key="3">
    <source>
        <dbReference type="ARBA" id="ARBA00022679"/>
    </source>
</evidence>
<dbReference type="EMBL" id="LCJG01000005">
    <property type="protein sequence ID" value="KKT73633.1"/>
    <property type="molecule type" value="Genomic_DNA"/>
</dbReference>
<feature type="domain" description="RNA polymerase beta subunit protrusion" evidence="7">
    <location>
        <begin position="40"/>
        <end position="366"/>
    </location>
</feature>
<accession>A0A0G1JQJ2</accession>
<evidence type="ECO:0000313" key="8">
    <source>
        <dbReference type="EMBL" id="KKT73633.1"/>
    </source>
</evidence>
<dbReference type="InterPro" id="IPR007642">
    <property type="entry name" value="RNA_pol_Rpb2_2"/>
</dbReference>
<sequence>MSTLLFLVEFFIQMVSNIKNNPQARVSLSKNRYKLPPLDLLEVQKESYNEFKEKDITNLLAEISPIEDYSGKNWNLAFTDHNFDKPKMSAGEAIEKGLTYESPLRVKTILTNKKTGKHITQTVFLGNIPQMTDRGTFIINGVERCVVNQIVRAPGVYFTGEIDPLSGRLLYKAEIRPLYGSWLDFLVAKNDVIYIRVDRRRKFPATVFLRALGLSLDENILSHFANVKKYISVTLQKDPAKTREEAYLELYKKIRPGEPLILDNARERFNNMFRNLRVYNLGEVGRYKINKRLGSTLQNNKENWIIHKEDVVCILRKLIDLMEGKGEVDNIDHLGNRRVRRVGELVGNTAFRLGLLRLERTIKERMSLTGAVADLT</sequence>
<gene>
    <name evidence="8" type="ORF">UW68_C0005G0026</name>
</gene>
<dbReference type="GO" id="GO:0032549">
    <property type="term" value="F:ribonucleoside binding"/>
    <property type="evidence" value="ECO:0007669"/>
    <property type="project" value="InterPro"/>
</dbReference>
<dbReference type="GO" id="GO:0003677">
    <property type="term" value="F:DNA binding"/>
    <property type="evidence" value="ECO:0007669"/>
    <property type="project" value="InterPro"/>
</dbReference>
<dbReference type="Proteomes" id="UP000034835">
    <property type="component" value="Unassembled WGS sequence"/>
</dbReference>
<proteinExistence type="predicted"/>
<dbReference type="AlphaFoldDB" id="A0A0G1JQJ2"/>
<evidence type="ECO:0000256" key="2">
    <source>
        <dbReference type="ARBA" id="ARBA00022478"/>
    </source>
</evidence>
<dbReference type="PATRIC" id="fig|1618384.3.peg.209"/>
<dbReference type="EC" id="2.7.7.6" evidence="1"/>
<evidence type="ECO:0000259" key="6">
    <source>
        <dbReference type="Pfam" id="PF04561"/>
    </source>
</evidence>
<dbReference type="InterPro" id="IPR007644">
    <property type="entry name" value="RNA_pol_bsu_protrusion"/>
</dbReference>
<dbReference type="SUPFAM" id="SSF64484">
    <property type="entry name" value="beta and beta-prime subunits of DNA dependent RNA-polymerase"/>
    <property type="match status" value="1"/>
</dbReference>